<keyword evidence="1" id="KW-0238">DNA-binding</keyword>
<dbReference type="PANTHER" id="PTHR19303:SF73">
    <property type="entry name" value="PROTEIN PDC2"/>
    <property type="match status" value="1"/>
</dbReference>
<gene>
    <name evidence="3" type="ORF">LOD99_6432</name>
</gene>
<sequence>MLSLSLCDCMDRRQLKRQQKDDIEKPRNEQDEIPDYLKKRKIVQINPQYEDIENAVVSFSEWARKRGMSIIGPMLMELGKREATKHGINNFKASEGWLDKVKKRHGIVEKNLSGEAVAVDKILVKNRMEELPDILNKYGMKTF</sequence>
<name>A0AAV7JMC8_9METZ</name>
<evidence type="ECO:0000313" key="4">
    <source>
        <dbReference type="Proteomes" id="UP001165289"/>
    </source>
</evidence>
<evidence type="ECO:0000259" key="2">
    <source>
        <dbReference type="PROSITE" id="PS51253"/>
    </source>
</evidence>
<dbReference type="EMBL" id="JAKMXF010000317">
    <property type="protein sequence ID" value="KAI6649882.1"/>
    <property type="molecule type" value="Genomic_DNA"/>
</dbReference>
<feature type="domain" description="HTH CENPB-type" evidence="2">
    <location>
        <begin position="40"/>
        <end position="111"/>
    </location>
</feature>
<proteinExistence type="predicted"/>
<dbReference type="InterPro" id="IPR050863">
    <property type="entry name" value="CenT-Element_Derived"/>
</dbReference>
<dbReference type="InterPro" id="IPR009057">
    <property type="entry name" value="Homeodomain-like_sf"/>
</dbReference>
<dbReference type="Proteomes" id="UP001165289">
    <property type="component" value="Unassembled WGS sequence"/>
</dbReference>
<dbReference type="PANTHER" id="PTHR19303">
    <property type="entry name" value="TRANSPOSON"/>
    <property type="match status" value="1"/>
</dbReference>
<dbReference type="GO" id="GO:0003677">
    <property type="term" value="F:DNA binding"/>
    <property type="evidence" value="ECO:0007669"/>
    <property type="project" value="UniProtKB-KW"/>
</dbReference>
<dbReference type="SUPFAM" id="SSF46689">
    <property type="entry name" value="Homeodomain-like"/>
    <property type="match status" value="1"/>
</dbReference>
<keyword evidence="4" id="KW-1185">Reference proteome</keyword>
<evidence type="ECO:0000256" key="1">
    <source>
        <dbReference type="ARBA" id="ARBA00023125"/>
    </source>
</evidence>
<dbReference type="GO" id="GO:0005634">
    <property type="term" value="C:nucleus"/>
    <property type="evidence" value="ECO:0007669"/>
    <property type="project" value="TreeGrafter"/>
</dbReference>
<dbReference type="PROSITE" id="PS51253">
    <property type="entry name" value="HTH_CENPB"/>
    <property type="match status" value="1"/>
</dbReference>
<evidence type="ECO:0000313" key="3">
    <source>
        <dbReference type="EMBL" id="KAI6649882.1"/>
    </source>
</evidence>
<organism evidence="3 4">
    <name type="scientific">Oopsacas minuta</name>
    <dbReference type="NCBI Taxonomy" id="111878"/>
    <lineage>
        <taxon>Eukaryota</taxon>
        <taxon>Metazoa</taxon>
        <taxon>Porifera</taxon>
        <taxon>Hexactinellida</taxon>
        <taxon>Hexasterophora</taxon>
        <taxon>Lyssacinosida</taxon>
        <taxon>Leucopsacidae</taxon>
        <taxon>Oopsacas</taxon>
    </lineage>
</organism>
<dbReference type="InterPro" id="IPR006600">
    <property type="entry name" value="HTH_CenpB_DNA-bd_dom"/>
</dbReference>
<comment type="caution">
    <text evidence="3">The sequence shown here is derived from an EMBL/GenBank/DDBJ whole genome shotgun (WGS) entry which is preliminary data.</text>
</comment>
<dbReference type="Gene3D" id="1.10.10.60">
    <property type="entry name" value="Homeodomain-like"/>
    <property type="match status" value="1"/>
</dbReference>
<dbReference type="AlphaFoldDB" id="A0AAV7JMC8"/>
<reference evidence="3 4" key="1">
    <citation type="journal article" date="2023" name="BMC Biol.">
        <title>The compact genome of the sponge Oopsacas minuta (Hexactinellida) is lacking key metazoan core genes.</title>
        <authorList>
            <person name="Santini S."/>
            <person name="Schenkelaars Q."/>
            <person name="Jourda C."/>
            <person name="Duchesne M."/>
            <person name="Belahbib H."/>
            <person name="Rocher C."/>
            <person name="Selva M."/>
            <person name="Riesgo A."/>
            <person name="Vervoort M."/>
            <person name="Leys S.P."/>
            <person name="Kodjabachian L."/>
            <person name="Le Bivic A."/>
            <person name="Borchiellini C."/>
            <person name="Claverie J.M."/>
            <person name="Renard E."/>
        </authorList>
    </citation>
    <scope>NUCLEOTIDE SEQUENCE [LARGE SCALE GENOMIC DNA]</scope>
    <source>
        <strain evidence="3">SPO-2</strain>
    </source>
</reference>
<dbReference type="Pfam" id="PF03221">
    <property type="entry name" value="HTH_Tnp_Tc5"/>
    <property type="match status" value="1"/>
</dbReference>
<dbReference type="SMART" id="SM00674">
    <property type="entry name" value="CENPB"/>
    <property type="match status" value="1"/>
</dbReference>
<accession>A0AAV7JMC8</accession>
<protein>
    <submittedName>
        <fullName evidence="3">Tigger transposable element-derived protein 4-like</fullName>
    </submittedName>
</protein>